<proteinExistence type="predicted"/>
<keyword evidence="2" id="KW-0812">Transmembrane</keyword>
<sequence length="338" mass="36415">MEEHQSQQRHQARCALTMCSTSTWPAERWHAGLCHYPTIPCSRCLPSCSARFNPAGRRRFVDRVSFRRHPPGAPVAGKRAARNNRQSIGEMVREERLDLVLVPLALAALVGYHLWLLYAILRHPAKTVIGLNAIARKRWVAAMIANTEKNGVLAVQTLRNNIMASTVLATTAITLVSVISVFVSVTSPASSPSPSRAAPRLVYGSKAREVFAVKYLTVSLCFMLAFVCNVQAIRLYAHASFLLGGVPPGDGGTPEEFAAYVARTVNRGSYAWSLGLRAFYVSLALFLWTFGPIPMLVCSVAACSCAGCSTSSTPPATTATPTATGVAAERTAPPLDLS</sequence>
<keyword evidence="2" id="KW-0472">Membrane</keyword>
<protein>
    <recommendedName>
        <fullName evidence="5">DUF599 domain-containing protein</fullName>
    </recommendedName>
</protein>
<dbReference type="Pfam" id="PF04654">
    <property type="entry name" value="DUF599"/>
    <property type="match status" value="1"/>
</dbReference>
<evidence type="ECO:0000256" key="1">
    <source>
        <dbReference type="SAM" id="MobiDB-lite"/>
    </source>
</evidence>
<reference evidence="3 4" key="1">
    <citation type="submission" date="2020-05" db="EMBL/GenBank/DDBJ databases">
        <title>WGS assembly of Panicum virgatum.</title>
        <authorList>
            <person name="Lovell J.T."/>
            <person name="Jenkins J."/>
            <person name="Shu S."/>
            <person name="Juenger T.E."/>
            <person name="Schmutz J."/>
        </authorList>
    </citation>
    <scope>NUCLEOTIDE SEQUENCE [LARGE SCALE GENOMIC DNA]</scope>
    <source>
        <strain evidence="3">AP13</strain>
        <strain evidence="4">cv. AP13</strain>
    </source>
</reference>
<dbReference type="PANTHER" id="PTHR31168">
    <property type="entry name" value="OS02G0292800 PROTEIN"/>
    <property type="match status" value="1"/>
</dbReference>
<feature type="transmembrane region" description="Helical" evidence="2">
    <location>
        <begin position="270"/>
        <end position="290"/>
    </location>
</feature>
<feature type="region of interest" description="Disordered" evidence="1">
    <location>
        <begin position="312"/>
        <end position="338"/>
    </location>
</feature>
<dbReference type="PANTHER" id="PTHR31168:SF19">
    <property type="entry name" value="OS01G0683700 PROTEIN"/>
    <property type="match status" value="1"/>
</dbReference>
<name>A0A8T0RZ27_PANVG</name>
<dbReference type="InterPro" id="IPR006747">
    <property type="entry name" value="DUF599"/>
</dbReference>
<feature type="transmembrane region" description="Helical" evidence="2">
    <location>
        <begin position="99"/>
        <end position="121"/>
    </location>
</feature>
<gene>
    <name evidence="3" type="ORF">PVAP13_5NG461340</name>
</gene>
<feature type="transmembrane region" description="Helical" evidence="2">
    <location>
        <begin position="215"/>
        <end position="237"/>
    </location>
</feature>
<feature type="transmembrane region" description="Helical" evidence="2">
    <location>
        <begin position="162"/>
        <end position="186"/>
    </location>
</feature>
<evidence type="ECO:0000313" key="4">
    <source>
        <dbReference type="Proteomes" id="UP000823388"/>
    </source>
</evidence>
<dbReference type="EMBL" id="CM029046">
    <property type="protein sequence ID" value="KAG2590840.1"/>
    <property type="molecule type" value="Genomic_DNA"/>
</dbReference>
<evidence type="ECO:0000256" key="2">
    <source>
        <dbReference type="SAM" id="Phobius"/>
    </source>
</evidence>
<accession>A0A8T0RZ27</accession>
<feature type="compositionally biased region" description="Low complexity" evidence="1">
    <location>
        <begin position="312"/>
        <end position="324"/>
    </location>
</feature>
<keyword evidence="4" id="KW-1185">Reference proteome</keyword>
<keyword evidence="2" id="KW-1133">Transmembrane helix</keyword>
<evidence type="ECO:0008006" key="5">
    <source>
        <dbReference type="Google" id="ProtNLM"/>
    </source>
</evidence>
<evidence type="ECO:0000313" key="3">
    <source>
        <dbReference type="EMBL" id="KAG2590840.1"/>
    </source>
</evidence>
<comment type="caution">
    <text evidence="3">The sequence shown here is derived from an EMBL/GenBank/DDBJ whole genome shotgun (WGS) entry which is preliminary data.</text>
</comment>
<organism evidence="3 4">
    <name type="scientific">Panicum virgatum</name>
    <name type="common">Blackwell switchgrass</name>
    <dbReference type="NCBI Taxonomy" id="38727"/>
    <lineage>
        <taxon>Eukaryota</taxon>
        <taxon>Viridiplantae</taxon>
        <taxon>Streptophyta</taxon>
        <taxon>Embryophyta</taxon>
        <taxon>Tracheophyta</taxon>
        <taxon>Spermatophyta</taxon>
        <taxon>Magnoliopsida</taxon>
        <taxon>Liliopsida</taxon>
        <taxon>Poales</taxon>
        <taxon>Poaceae</taxon>
        <taxon>PACMAD clade</taxon>
        <taxon>Panicoideae</taxon>
        <taxon>Panicodae</taxon>
        <taxon>Paniceae</taxon>
        <taxon>Panicinae</taxon>
        <taxon>Panicum</taxon>
        <taxon>Panicum sect. Hiantes</taxon>
    </lineage>
</organism>
<dbReference type="AlphaFoldDB" id="A0A8T0RZ27"/>
<dbReference type="EMBL" id="CM029046">
    <property type="protein sequence ID" value="KAG2590839.1"/>
    <property type="molecule type" value="Genomic_DNA"/>
</dbReference>
<dbReference type="Proteomes" id="UP000823388">
    <property type="component" value="Chromosome 5N"/>
</dbReference>